<dbReference type="Proteomes" id="UP000237000">
    <property type="component" value="Unassembled WGS sequence"/>
</dbReference>
<sequence>MRSGPFDEEPMHQESACGSHSSGASGAAGTQAGPTRKSAAALFSPACLFWCFASLVQPDFQQVIERHVTQ</sequence>
<feature type="region of interest" description="Disordered" evidence="1">
    <location>
        <begin position="1"/>
        <end position="35"/>
    </location>
</feature>
<proteinExistence type="predicted"/>
<keyword evidence="3" id="KW-1185">Reference proteome</keyword>
<name>A0A2P5DZH6_TREOI</name>
<organism evidence="2 3">
    <name type="scientific">Trema orientale</name>
    <name type="common">Charcoal tree</name>
    <name type="synonym">Celtis orientalis</name>
    <dbReference type="NCBI Taxonomy" id="63057"/>
    <lineage>
        <taxon>Eukaryota</taxon>
        <taxon>Viridiplantae</taxon>
        <taxon>Streptophyta</taxon>
        <taxon>Embryophyta</taxon>
        <taxon>Tracheophyta</taxon>
        <taxon>Spermatophyta</taxon>
        <taxon>Magnoliopsida</taxon>
        <taxon>eudicotyledons</taxon>
        <taxon>Gunneridae</taxon>
        <taxon>Pentapetalae</taxon>
        <taxon>rosids</taxon>
        <taxon>fabids</taxon>
        <taxon>Rosales</taxon>
        <taxon>Cannabaceae</taxon>
        <taxon>Trema</taxon>
    </lineage>
</organism>
<accession>A0A2P5DZH6</accession>
<evidence type="ECO:0000313" key="3">
    <source>
        <dbReference type="Proteomes" id="UP000237000"/>
    </source>
</evidence>
<dbReference type="InParanoid" id="A0A2P5DZH6"/>
<evidence type="ECO:0000313" key="2">
    <source>
        <dbReference type="EMBL" id="PON78689.1"/>
    </source>
</evidence>
<feature type="compositionally biased region" description="Low complexity" evidence="1">
    <location>
        <begin position="15"/>
        <end position="33"/>
    </location>
</feature>
<gene>
    <name evidence="2" type="ORF">TorRG33x02_237330</name>
</gene>
<dbReference type="AlphaFoldDB" id="A0A2P5DZH6"/>
<reference evidence="3" key="1">
    <citation type="submission" date="2016-06" db="EMBL/GenBank/DDBJ databases">
        <title>Parallel loss of symbiosis genes in relatives of nitrogen-fixing non-legume Parasponia.</title>
        <authorList>
            <person name="Van Velzen R."/>
            <person name="Holmer R."/>
            <person name="Bu F."/>
            <person name="Rutten L."/>
            <person name="Van Zeijl A."/>
            <person name="Liu W."/>
            <person name="Santuari L."/>
            <person name="Cao Q."/>
            <person name="Sharma T."/>
            <person name="Shen D."/>
            <person name="Roswanjaya Y."/>
            <person name="Wardhani T."/>
            <person name="Kalhor M.S."/>
            <person name="Jansen J."/>
            <person name="Van den Hoogen J."/>
            <person name="Gungor B."/>
            <person name="Hartog M."/>
            <person name="Hontelez J."/>
            <person name="Verver J."/>
            <person name="Yang W.-C."/>
            <person name="Schijlen E."/>
            <person name="Repin R."/>
            <person name="Schilthuizen M."/>
            <person name="Schranz E."/>
            <person name="Heidstra R."/>
            <person name="Miyata K."/>
            <person name="Fedorova E."/>
            <person name="Kohlen W."/>
            <person name="Bisseling T."/>
            <person name="Smit S."/>
            <person name="Geurts R."/>
        </authorList>
    </citation>
    <scope>NUCLEOTIDE SEQUENCE [LARGE SCALE GENOMIC DNA]</scope>
    <source>
        <strain evidence="3">cv. RG33-2</strain>
    </source>
</reference>
<comment type="caution">
    <text evidence="2">The sequence shown here is derived from an EMBL/GenBank/DDBJ whole genome shotgun (WGS) entry which is preliminary data.</text>
</comment>
<evidence type="ECO:0000256" key="1">
    <source>
        <dbReference type="SAM" id="MobiDB-lite"/>
    </source>
</evidence>
<dbReference type="EMBL" id="JXTC01000240">
    <property type="protein sequence ID" value="PON78689.1"/>
    <property type="molecule type" value="Genomic_DNA"/>
</dbReference>
<protein>
    <submittedName>
        <fullName evidence="2">Uncharacterized protein</fullName>
    </submittedName>
</protein>